<dbReference type="SMART" id="SM00906">
    <property type="entry name" value="Fungal_trans"/>
    <property type="match status" value="1"/>
</dbReference>
<evidence type="ECO:0000256" key="1">
    <source>
        <dbReference type="ARBA" id="ARBA00004123"/>
    </source>
</evidence>
<evidence type="ECO:0000256" key="5">
    <source>
        <dbReference type="ARBA" id="ARBA00023242"/>
    </source>
</evidence>
<dbReference type="PROSITE" id="PS50048">
    <property type="entry name" value="ZN2_CY6_FUNGAL_2"/>
    <property type="match status" value="1"/>
</dbReference>
<dbReference type="GO" id="GO:0003677">
    <property type="term" value="F:DNA binding"/>
    <property type="evidence" value="ECO:0007669"/>
    <property type="project" value="InterPro"/>
</dbReference>
<evidence type="ECO:0000313" key="9">
    <source>
        <dbReference type="Proteomes" id="UP000193144"/>
    </source>
</evidence>
<dbReference type="SMART" id="SM00066">
    <property type="entry name" value="GAL4"/>
    <property type="match status" value="1"/>
</dbReference>
<comment type="caution">
    <text evidence="8">The sequence shown here is derived from an EMBL/GenBank/DDBJ whole genome shotgun (WGS) entry which is preliminary data.</text>
</comment>
<dbReference type="InterPro" id="IPR007219">
    <property type="entry name" value="XnlR_reg_dom"/>
</dbReference>
<dbReference type="InterPro" id="IPR050815">
    <property type="entry name" value="TF_fung"/>
</dbReference>
<feature type="compositionally biased region" description="Polar residues" evidence="6">
    <location>
        <begin position="859"/>
        <end position="868"/>
    </location>
</feature>
<dbReference type="InterPro" id="IPR001138">
    <property type="entry name" value="Zn2Cys6_DnaBD"/>
</dbReference>
<feature type="domain" description="Zn(2)-C6 fungal-type" evidence="7">
    <location>
        <begin position="6"/>
        <end position="38"/>
    </location>
</feature>
<dbReference type="GO" id="GO:0000981">
    <property type="term" value="F:DNA-binding transcription factor activity, RNA polymerase II-specific"/>
    <property type="evidence" value="ECO:0007669"/>
    <property type="project" value="InterPro"/>
</dbReference>
<dbReference type="SUPFAM" id="SSF57701">
    <property type="entry name" value="Zn2/Cys6 DNA-binding domain"/>
    <property type="match status" value="1"/>
</dbReference>
<dbReference type="GO" id="GO:0008270">
    <property type="term" value="F:zinc ion binding"/>
    <property type="evidence" value="ECO:0007669"/>
    <property type="project" value="InterPro"/>
</dbReference>
<feature type="region of interest" description="Disordered" evidence="6">
    <location>
        <begin position="141"/>
        <end position="162"/>
    </location>
</feature>
<dbReference type="CDD" id="cd00067">
    <property type="entry name" value="GAL4"/>
    <property type="match status" value="1"/>
</dbReference>
<evidence type="ECO:0000256" key="6">
    <source>
        <dbReference type="SAM" id="MobiDB-lite"/>
    </source>
</evidence>
<sequence length="936" mass="103400">MRSSIACARCRRSKVKCINNGVNTTCRACDTSGRECTYPAPAAGGAGGIARRESIIAGQHPGEGSSSQGETPRRPRPKKAIAPTSSSSYSNKESSRPLLDALDPQLLTPKIWTELFEIFQLHFSTDLPFLHPPTFLKPLRQSTLHSPPVDTSTAQSPSSSQPPASPLLLLAFLALTARFHPTLVAHHSPATSSRPSNPIVASEYYAAAARSRLTSPSGESLDMPTLERTQALLMMGLHDWGMCQGVKAWLSIGVAIRSAQILGLQFEQELDDMPLSRSVALNAEVDHMGVSPDRLGRSTMISKSDEFIEQEIRRRTFWSCFIMDRYLSSGKYRPSMLNTQDLRIQLPSSDRAFMFGEKVKTQLLGEDAEGVAHRADVQNQRKATVMLGTQNGDRERNEENGNGFYSNHDHQIRDSGDNARWEIGLDEGALSRFIKALDLYGSIVKWSCGGGRRRERYPPWDSRSSFHGLQNKLSAFKDSLPRDLTLSASNINAHIASRTSTPYTLMHTIHLLCSIMLHREYVPFIPLRCSKPQGPLDPPVFPPEEYQIPPGFWESSARECFKAARDLIDLLRTCQEWQVLVETPLVGFATYTVAFVGVYCINFPWMDPNGYMCKRQPAPMQAGYTTQPDSSGAEAARKALELVGQMRRRLHMANGWFKTIRRVHVYFSRMKKDFARNTRALEASSESGGSSSDSYKNLSLREGGVGGGLEEYKLLEKILKEFGSLEDEDLEMPDADGENVASRLGQGIEDGSESGSAAVKSENMDLLDGTPDSASIRHERWNAINSVAAAARTDTGSLPPVVPNGFQNHYGQQILSPTTHANSAPPPEGYSAPYIGPRTSNHQHLHAQPYPPNAAESAQRASVTLQQQLHHEITRGVPGPPSQPALWSPATKETWLNNIDTRFGGDDWAAFTAGNDWQEWAHSSKPDGWLTTVWTT</sequence>
<dbReference type="GO" id="GO:0006351">
    <property type="term" value="P:DNA-templated transcription"/>
    <property type="evidence" value="ECO:0007669"/>
    <property type="project" value="InterPro"/>
</dbReference>
<comment type="subcellular location">
    <subcellularLocation>
        <location evidence="1">Nucleus</location>
    </subcellularLocation>
</comment>
<keyword evidence="4" id="KW-0804">Transcription</keyword>
<dbReference type="AlphaFoldDB" id="A0A1Y1ZZK5"/>
<reference evidence="8 9" key="1">
    <citation type="submission" date="2016-07" db="EMBL/GenBank/DDBJ databases">
        <title>Pervasive Adenine N6-methylation of Active Genes in Fungi.</title>
        <authorList>
            <consortium name="DOE Joint Genome Institute"/>
            <person name="Mondo S.J."/>
            <person name="Dannebaum R.O."/>
            <person name="Kuo R.C."/>
            <person name="Labutti K."/>
            <person name="Haridas S."/>
            <person name="Kuo A."/>
            <person name="Salamov A."/>
            <person name="Ahrendt S.R."/>
            <person name="Lipzen A."/>
            <person name="Sullivan W."/>
            <person name="Andreopoulos W.B."/>
            <person name="Clum A."/>
            <person name="Lindquist E."/>
            <person name="Daum C."/>
            <person name="Ramamoorthy G.K."/>
            <person name="Gryganskyi A."/>
            <person name="Culley D."/>
            <person name="Magnuson J.K."/>
            <person name="James T.Y."/>
            <person name="O'Malley M.A."/>
            <person name="Stajich J.E."/>
            <person name="Spatafora J.W."/>
            <person name="Visel A."/>
            <person name="Grigoriev I.V."/>
        </authorList>
    </citation>
    <scope>NUCLEOTIDE SEQUENCE [LARGE SCALE GENOMIC DNA]</scope>
    <source>
        <strain evidence="8 9">CBS 115471</strain>
    </source>
</reference>
<evidence type="ECO:0000313" key="8">
    <source>
        <dbReference type="EMBL" id="ORY15610.1"/>
    </source>
</evidence>
<dbReference type="Pfam" id="PF00172">
    <property type="entry name" value="Zn_clus"/>
    <property type="match status" value="1"/>
</dbReference>
<keyword evidence="9" id="KW-1185">Reference proteome</keyword>
<dbReference type="PROSITE" id="PS00463">
    <property type="entry name" value="ZN2_CY6_FUNGAL_1"/>
    <property type="match status" value="1"/>
</dbReference>
<dbReference type="InterPro" id="IPR036864">
    <property type="entry name" value="Zn2-C6_fun-type_DNA-bd_sf"/>
</dbReference>
<dbReference type="Gene3D" id="4.10.240.10">
    <property type="entry name" value="Zn(2)-C6 fungal-type DNA-binding domain"/>
    <property type="match status" value="1"/>
</dbReference>
<name>A0A1Y1ZZK5_9PLEO</name>
<keyword evidence="2" id="KW-0479">Metal-binding</keyword>
<dbReference type="OrthoDB" id="5370478at2759"/>
<proteinExistence type="predicted"/>
<dbReference type="EMBL" id="MCFA01000024">
    <property type="protein sequence ID" value="ORY15610.1"/>
    <property type="molecule type" value="Genomic_DNA"/>
</dbReference>
<dbReference type="Pfam" id="PF04082">
    <property type="entry name" value="Fungal_trans"/>
    <property type="match status" value="1"/>
</dbReference>
<feature type="region of interest" description="Disordered" evidence="6">
    <location>
        <begin position="816"/>
        <end position="869"/>
    </location>
</feature>
<evidence type="ECO:0000256" key="3">
    <source>
        <dbReference type="ARBA" id="ARBA00023015"/>
    </source>
</evidence>
<feature type="region of interest" description="Disordered" evidence="6">
    <location>
        <begin position="58"/>
        <end position="96"/>
    </location>
</feature>
<dbReference type="Proteomes" id="UP000193144">
    <property type="component" value="Unassembled WGS sequence"/>
</dbReference>
<feature type="compositionally biased region" description="Low complexity" evidence="6">
    <location>
        <begin position="151"/>
        <end position="162"/>
    </location>
</feature>
<dbReference type="STRING" id="1231657.A0A1Y1ZZK5"/>
<keyword evidence="5" id="KW-0539">Nucleus</keyword>
<accession>A0A1Y1ZZK5</accession>
<organism evidence="8 9">
    <name type="scientific">Clohesyomyces aquaticus</name>
    <dbReference type="NCBI Taxonomy" id="1231657"/>
    <lineage>
        <taxon>Eukaryota</taxon>
        <taxon>Fungi</taxon>
        <taxon>Dikarya</taxon>
        <taxon>Ascomycota</taxon>
        <taxon>Pezizomycotina</taxon>
        <taxon>Dothideomycetes</taxon>
        <taxon>Pleosporomycetidae</taxon>
        <taxon>Pleosporales</taxon>
        <taxon>Lindgomycetaceae</taxon>
        <taxon>Clohesyomyces</taxon>
    </lineage>
</organism>
<protein>
    <submittedName>
        <fullName evidence="8">Fungal-specific transcription factor domain-domain-containing protein</fullName>
    </submittedName>
</protein>
<evidence type="ECO:0000256" key="4">
    <source>
        <dbReference type="ARBA" id="ARBA00023163"/>
    </source>
</evidence>
<gene>
    <name evidence="8" type="ORF">BCR34DRAFT_477636</name>
</gene>
<dbReference type="CDD" id="cd12148">
    <property type="entry name" value="fungal_TF_MHR"/>
    <property type="match status" value="1"/>
</dbReference>
<dbReference type="PANTHER" id="PTHR47338:SF5">
    <property type="entry name" value="ZN(II)2CYS6 TRANSCRIPTION FACTOR (EUROFUNG)"/>
    <property type="match status" value="1"/>
</dbReference>
<evidence type="ECO:0000259" key="7">
    <source>
        <dbReference type="PROSITE" id="PS50048"/>
    </source>
</evidence>
<keyword evidence="3" id="KW-0805">Transcription regulation</keyword>
<evidence type="ECO:0000256" key="2">
    <source>
        <dbReference type="ARBA" id="ARBA00022723"/>
    </source>
</evidence>
<dbReference type="PANTHER" id="PTHR47338">
    <property type="entry name" value="ZN(II)2CYS6 TRANSCRIPTION FACTOR (EUROFUNG)-RELATED"/>
    <property type="match status" value="1"/>
</dbReference>
<dbReference type="GO" id="GO:0005634">
    <property type="term" value="C:nucleus"/>
    <property type="evidence" value="ECO:0007669"/>
    <property type="project" value="UniProtKB-SubCell"/>
</dbReference>